<dbReference type="SUPFAM" id="SSF54427">
    <property type="entry name" value="NTF2-like"/>
    <property type="match status" value="1"/>
</dbReference>
<gene>
    <name evidence="2" type="ORF">GCM10017161_35160</name>
</gene>
<accession>A0A919BN86</accession>
<name>A0A919BN86_9GAMM</name>
<evidence type="ECO:0000259" key="1">
    <source>
        <dbReference type="Pfam" id="PF12680"/>
    </source>
</evidence>
<feature type="domain" description="SnoaL-like" evidence="1">
    <location>
        <begin position="30"/>
        <end position="129"/>
    </location>
</feature>
<dbReference type="AlphaFoldDB" id="A0A919BN86"/>
<dbReference type="InterPro" id="IPR037401">
    <property type="entry name" value="SnoaL-like"/>
</dbReference>
<dbReference type="RefSeq" id="WP_189773378.1">
    <property type="nucleotide sequence ID" value="NZ_BNCK01000009.1"/>
</dbReference>
<evidence type="ECO:0000313" key="2">
    <source>
        <dbReference type="EMBL" id="GHG03056.1"/>
    </source>
</evidence>
<reference evidence="2" key="2">
    <citation type="submission" date="2020-09" db="EMBL/GenBank/DDBJ databases">
        <authorList>
            <person name="Sun Q."/>
            <person name="Kim S."/>
        </authorList>
    </citation>
    <scope>NUCLEOTIDE SEQUENCE</scope>
    <source>
        <strain evidence="2">KCTC 42731</strain>
    </source>
</reference>
<dbReference type="Proteomes" id="UP000623842">
    <property type="component" value="Unassembled WGS sequence"/>
</dbReference>
<reference evidence="2" key="1">
    <citation type="journal article" date="2014" name="Int. J. Syst. Evol. Microbiol.">
        <title>Complete genome sequence of Corynebacterium casei LMG S-19264T (=DSM 44701T), isolated from a smear-ripened cheese.</title>
        <authorList>
            <consortium name="US DOE Joint Genome Institute (JGI-PGF)"/>
            <person name="Walter F."/>
            <person name="Albersmeier A."/>
            <person name="Kalinowski J."/>
            <person name="Ruckert C."/>
        </authorList>
    </citation>
    <scope>NUCLEOTIDE SEQUENCE</scope>
    <source>
        <strain evidence="2">KCTC 42731</strain>
    </source>
</reference>
<proteinExistence type="predicted"/>
<dbReference type="CDD" id="cd00531">
    <property type="entry name" value="NTF2_like"/>
    <property type="match status" value="1"/>
</dbReference>
<dbReference type="Gene3D" id="3.10.450.50">
    <property type="match status" value="1"/>
</dbReference>
<dbReference type="InterPro" id="IPR032710">
    <property type="entry name" value="NTF2-like_dom_sf"/>
</dbReference>
<keyword evidence="3" id="KW-1185">Reference proteome</keyword>
<dbReference type="EMBL" id="BNCK01000009">
    <property type="protein sequence ID" value="GHG03056.1"/>
    <property type="molecule type" value="Genomic_DNA"/>
</dbReference>
<protein>
    <submittedName>
        <fullName evidence="2">Transcriptional regulator</fullName>
    </submittedName>
</protein>
<evidence type="ECO:0000313" key="3">
    <source>
        <dbReference type="Proteomes" id="UP000623842"/>
    </source>
</evidence>
<sequence>MNSVGQKITAELAVNKGNEPLWLKAFINNYHLLSTDNLHLLDDIYHQDIHFEDPMHCINGLTQLHQYFQQLYTNLESCCFNITNVLLQGEQAAIYWQMTYQHPKLNGGKPVIVEGHSHIKGSDDKVSYHRDYIDLGAMLYEHVPVLGRFIHWIKQRAAN</sequence>
<organism evidence="2 3">
    <name type="scientific">Thalassotalea marina</name>
    <dbReference type="NCBI Taxonomy" id="1673741"/>
    <lineage>
        <taxon>Bacteria</taxon>
        <taxon>Pseudomonadati</taxon>
        <taxon>Pseudomonadota</taxon>
        <taxon>Gammaproteobacteria</taxon>
        <taxon>Alteromonadales</taxon>
        <taxon>Colwelliaceae</taxon>
        <taxon>Thalassotalea</taxon>
    </lineage>
</organism>
<comment type="caution">
    <text evidence="2">The sequence shown here is derived from an EMBL/GenBank/DDBJ whole genome shotgun (WGS) entry which is preliminary data.</text>
</comment>
<dbReference type="Pfam" id="PF12680">
    <property type="entry name" value="SnoaL_2"/>
    <property type="match status" value="1"/>
</dbReference>